<evidence type="ECO:0000259" key="1">
    <source>
        <dbReference type="Pfam" id="PF04510"/>
    </source>
</evidence>
<dbReference type="OrthoDB" id="10501443at2759"/>
<accession>A0A6D2ITM3</accession>
<dbReference type="AlphaFoldDB" id="A0A6D2ITM3"/>
<reference evidence="2" key="1">
    <citation type="submission" date="2020-01" db="EMBL/GenBank/DDBJ databases">
        <authorList>
            <person name="Mishra B."/>
        </authorList>
    </citation>
    <scope>NUCLEOTIDE SEQUENCE [LARGE SCALE GENOMIC DNA]</scope>
</reference>
<feature type="domain" description="DUF577" evidence="1">
    <location>
        <begin position="93"/>
        <end position="168"/>
    </location>
</feature>
<gene>
    <name evidence="2" type="ORF">MERR_LOCUS19732</name>
</gene>
<dbReference type="Proteomes" id="UP000467841">
    <property type="component" value="Unassembled WGS sequence"/>
</dbReference>
<dbReference type="EMBL" id="CACVBM020001121">
    <property type="protein sequence ID" value="CAA7032497.1"/>
    <property type="molecule type" value="Genomic_DNA"/>
</dbReference>
<comment type="caution">
    <text evidence="2">The sequence shown here is derived from an EMBL/GenBank/DDBJ whole genome shotgun (WGS) entry which is preliminary data.</text>
</comment>
<evidence type="ECO:0000313" key="3">
    <source>
        <dbReference type="Proteomes" id="UP000467841"/>
    </source>
</evidence>
<organism evidence="2 3">
    <name type="scientific">Microthlaspi erraticum</name>
    <dbReference type="NCBI Taxonomy" id="1685480"/>
    <lineage>
        <taxon>Eukaryota</taxon>
        <taxon>Viridiplantae</taxon>
        <taxon>Streptophyta</taxon>
        <taxon>Embryophyta</taxon>
        <taxon>Tracheophyta</taxon>
        <taxon>Spermatophyta</taxon>
        <taxon>Magnoliopsida</taxon>
        <taxon>eudicotyledons</taxon>
        <taxon>Gunneridae</taxon>
        <taxon>Pentapetalae</taxon>
        <taxon>rosids</taxon>
        <taxon>malvids</taxon>
        <taxon>Brassicales</taxon>
        <taxon>Brassicaceae</taxon>
        <taxon>Coluteocarpeae</taxon>
        <taxon>Microthlaspi</taxon>
    </lineage>
</organism>
<proteinExistence type="predicted"/>
<sequence>MRKIRVEDWSLALEIVVKMGIQLLDSEMRLGLVKNLLSVLQKAAIELVEKGMEQFLLRGLDNLERFLSRDKNLYIYNDLQCNFVYTFMYKIRELGAHIKEAAKKIHRLIKSSNMCLTMWLEGDEFVIPVMKSLLPDIFKRLNPSRELLVDNSCWVLTFVGAFCAIIHFG</sequence>
<dbReference type="Pfam" id="PF04510">
    <property type="entry name" value="DUF577"/>
    <property type="match status" value="2"/>
</dbReference>
<dbReference type="InterPro" id="IPR007598">
    <property type="entry name" value="DUF577"/>
</dbReference>
<feature type="domain" description="DUF577" evidence="1">
    <location>
        <begin position="3"/>
        <end position="77"/>
    </location>
</feature>
<evidence type="ECO:0000313" key="2">
    <source>
        <dbReference type="EMBL" id="CAA7032497.1"/>
    </source>
</evidence>
<keyword evidence="3" id="KW-1185">Reference proteome</keyword>
<protein>
    <recommendedName>
        <fullName evidence="1">DUF577 domain-containing protein</fullName>
    </recommendedName>
</protein>
<name>A0A6D2ITM3_9BRAS</name>